<keyword evidence="3" id="KW-1003">Cell membrane</keyword>
<dbReference type="EMBL" id="CP000699">
    <property type="protein sequence ID" value="ABQ68710.1"/>
    <property type="molecule type" value="Genomic_DNA"/>
</dbReference>
<keyword evidence="6 16" id="KW-1133">Transmembrane helix</keyword>
<keyword evidence="4" id="KW-0997">Cell inner membrane</keyword>
<dbReference type="GO" id="GO:0003755">
    <property type="term" value="F:peptidyl-prolyl cis-trans isomerase activity"/>
    <property type="evidence" value="ECO:0007669"/>
    <property type="project" value="UniProtKB-KW"/>
</dbReference>
<evidence type="ECO:0000256" key="8">
    <source>
        <dbReference type="ARBA" id="ARBA00023186"/>
    </source>
</evidence>
<dbReference type="Pfam" id="PF13624">
    <property type="entry name" value="SurA_N_3"/>
    <property type="match status" value="1"/>
</dbReference>
<feature type="domain" description="PpiC" evidence="17">
    <location>
        <begin position="280"/>
        <end position="387"/>
    </location>
</feature>
<feature type="transmembrane region" description="Helical" evidence="16">
    <location>
        <begin position="40"/>
        <end position="61"/>
    </location>
</feature>
<dbReference type="InterPro" id="IPR027304">
    <property type="entry name" value="Trigger_fact/SurA_dom_sf"/>
</dbReference>
<dbReference type="InterPro" id="IPR046357">
    <property type="entry name" value="PPIase_dom_sf"/>
</dbReference>
<dbReference type="InterPro" id="IPR052029">
    <property type="entry name" value="PpiD_chaperone"/>
</dbReference>
<dbReference type="GO" id="GO:0005886">
    <property type="term" value="C:plasma membrane"/>
    <property type="evidence" value="ECO:0007669"/>
    <property type="project" value="UniProtKB-SubCell"/>
</dbReference>
<reference evidence="18 19" key="1">
    <citation type="journal article" date="2010" name="J. Bacteriol.">
        <title>Genome sequence of the dioxin-mineralizing bacterium Sphingomonas wittichii RW1.</title>
        <authorList>
            <person name="Miller T.R."/>
            <person name="Delcher A.L."/>
            <person name="Salzberg S.L."/>
            <person name="Saunders E."/>
            <person name="Detter J.C."/>
            <person name="Halden R.U."/>
        </authorList>
    </citation>
    <scope>NUCLEOTIDE SEQUENCE [LARGE SCALE GENOMIC DNA]</scope>
    <source>
        <strain evidence="19">DSM 6014 / CCUG 31198 / JCM 15750 / NBRC 105917 / EY 4224 / RW1</strain>
    </source>
</reference>
<evidence type="ECO:0000256" key="7">
    <source>
        <dbReference type="ARBA" id="ARBA00023136"/>
    </source>
</evidence>
<evidence type="ECO:0000256" key="3">
    <source>
        <dbReference type="ARBA" id="ARBA00022475"/>
    </source>
</evidence>
<evidence type="ECO:0000256" key="12">
    <source>
        <dbReference type="ARBA" id="ARBA00040743"/>
    </source>
</evidence>
<dbReference type="SUPFAM" id="SSF54534">
    <property type="entry name" value="FKBP-like"/>
    <property type="match status" value="1"/>
</dbReference>
<dbReference type="Gene3D" id="3.10.50.40">
    <property type="match status" value="1"/>
</dbReference>
<accession>A0A9J9HBN5</accession>
<evidence type="ECO:0000256" key="10">
    <source>
        <dbReference type="ARBA" id="ARBA00031484"/>
    </source>
</evidence>
<evidence type="ECO:0000256" key="5">
    <source>
        <dbReference type="ARBA" id="ARBA00022692"/>
    </source>
</evidence>
<evidence type="ECO:0000256" key="9">
    <source>
        <dbReference type="ARBA" id="ARBA00030642"/>
    </source>
</evidence>
<dbReference type="InterPro" id="IPR000297">
    <property type="entry name" value="PPIase_PpiC"/>
</dbReference>
<keyword evidence="19" id="KW-1185">Reference proteome</keyword>
<evidence type="ECO:0000256" key="4">
    <source>
        <dbReference type="ARBA" id="ARBA00022519"/>
    </source>
</evidence>
<comment type="similarity">
    <text evidence="11">Belongs to the PpiD chaperone family.</text>
</comment>
<protein>
    <recommendedName>
        <fullName evidence="2">Parvulin-like PPIase</fullName>
    </recommendedName>
    <alternativeName>
        <fullName evidence="9">Peptidyl-prolyl cis-trans isomerase plp</fullName>
    </alternativeName>
    <alternativeName>
        <fullName evidence="12">Periplasmic chaperone PpiD</fullName>
    </alternativeName>
    <alternativeName>
        <fullName evidence="13">Periplasmic folding chaperone</fullName>
    </alternativeName>
    <alternativeName>
        <fullName evidence="10">Rotamase plp</fullName>
    </alternativeName>
</protein>
<evidence type="ECO:0000256" key="6">
    <source>
        <dbReference type="ARBA" id="ARBA00022989"/>
    </source>
</evidence>
<dbReference type="PANTHER" id="PTHR47529:SF1">
    <property type="entry name" value="PERIPLASMIC CHAPERONE PPID"/>
    <property type="match status" value="1"/>
</dbReference>
<evidence type="ECO:0000256" key="16">
    <source>
        <dbReference type="SAM" id="Phobius"/>
    </source>
</evidence>
<keyword evidence="14" id="KW-0697">Rotamase</keyword>
<dbReference type="Pfam" id="PF13145">
    <property type="entry name" value="Rotamase_2"/>
    <property type="match status" value="1"/>
</dbReference>
<keyword evidence="7 16" id="KW-0472">Membrane</keyword>
<evidence type="ECO:0000256" key="1">
    <source>
        <dbReference type="ARBA" id="ARBA00004382"/>
    </source>
</evidence>
<evidence type="ECO:0000313" key="19">
    <source>
        <dbReference type="Proteomes" id="UP000001989"/>
    </source>
</evidence>
<keyword evidence="5 16" id="KW-0812">Transmembrane</keyword>
<evidence type="ECO:0000259" key="17">
    <source>
        <dbReference type="PROSITE" id="PS50198"/>
    </source>
</evidence>
<evidence type="ECO:0000256" key="13">
    <source>
        <dbReference type="ARBA" id="ARBA00042775"/>
    </source>
</evidence>
<proteinExistence type="inferred from homology"/>
<evidence type="ECO:0000256" key="15">
    <source>
        <dbReference type="SAM" id="Coils"/>
    </source>
</evidence>
<evidence type="ECO:0000256" key="11">
    <source>
        <dbReference type="ARBA" id="ARBA00038408"/>
    </source>
</evidence>
<name>A0A9J9HBN5_RHIWR</name>
<gene>
    <name evidence="18" type="ordered locus">Swit_2351</name>
</gene>
<feature type="coiled-coil region" evidence="15">
    <location>
        <begin position="83"/>
        <end position="110"/>
    </location>
</feature>
<dbReference type="PROSITE" id="PS50198">
    <property type="entry name" value="PPIC_PPIASE_2"/>
    <property type="match status" value="1"/>
</dbReference>
<sequence length="676" mass="70638">MSRPATIPAIAATGRRPYGSATTSRFQTERLMISFFRRALSSWIILGILALVLVAFIITGVESPGSIGGTSNGATVAKIDGGKVSTNDLLRRVQNQFDALRRERPELDHKSFLAAGGFEGVTNGLIDARAIDAWGKEQGFAIGKRLIDAQIAGMDAFRGITGAFDETVMRNRLAQARISERELRADIAGELMRNQILTPAVALAPTPAKLARPYATLLLEERIGQVGIIPLAAFIDPRQPTEAEIAAAYKANIAAFTRPEARVLRYALFGAEQVAAAAAPTEAEIATYYRENADSYAAREMRGLTQVVTPNETLARSIAAAARGGQTLAAAAAKAGLEASTLTGQSKAAYGGSAGAAVADQAFAAAAGSVAGPAKGSFGWYVVKVDAVTATPGRPLAEAKPEIAALLTRQKAQEALSELAGKVEDAIADGASFAEVAANNKLTVVETPALLAGGQPIDRPDWKAPPELGALLKSGFAGSPDDRPTVETVVADQQYALLGVAKVIPPTPLPLAQVRPMVIRDIVTKRAAERAKAIGDKMVAAIDRGVPLAKAIADSGVALPPARPARARQIDIARAQQSGAQIPEPVRALFALQKGKAKLVPSAQGEALFVTVLDQVVPGDLAKAPGLVGATQEELARASKAELGDQFIRAVSLDVDVKRYPEAIAAAKRQFGSTGQ</sequence>
<dbReference type="SUPFAM" id="SSF109998">
    <property type="entry name" value="Triger factor/SurA peptide-binding domain-like"/>
    <property type="match status" value="1"/>
</dbReference>
<keyword evidence="14" id="KW-0413">Isomerase</keyword>
<organism evidence="18 19">
    <name type="scientific">Rhizorhabdus wittichii (strain DSM 6014 / CCUG 31198 / JCM 15750 / NBRC 105917 / EY 4224 / RW1)</name>
    <name type="common">Sphingomonas wittichii</name>
    <dbReference type="NCBI Taxonomy" id="392499"/>
    <lineage>
        <taxon>Bacteria</taxon>
        <taxon>Pseudomonadati</taxon>
        <taxon>Pseudomonadota</taxon>
        <taxon>Alphaproteobacteria</taxon>
        <taxon>Sphingomonadales</taxon>
        <taxon>Sphingomonadaceae</taxon>
        <taxon>Rhizorhabdus</taxon>
    </lineage>
</organism>
<dbReference type="PANTHER" id="PTHR47529">
    <property type="entry name" value="PEPTIDYL-PROLYL CIS-TRANS ISOMERASE D"/>
    <property type="match status" value="1"/>
</dbReference>
<evidence type="ECO:0000313" key="18">
    <source>
        <dbReference type="EMBL" id="ABQ68710.1"/>
    </source>
</evidence>
<evidence type="ECO:0000256" key="2">
    <source>
        <dbReference type="ARBA" id="ARBA00018370"/>
    </source>
</evidence>
<comment type="subcellular location">
    <subcellularLocation>
        <location evidence="1">Cell inner membrane</location>
        <topology evidence="1">Single-pass type II membrane protein</topology>
        <orientation evidence="1">Periplasmic side</orientation>
    </subcellularLocation>
</comment>
<dbReference type="Proteomes" id="UP000001989">
    <property type="component" value="Chromosome"/>
</dbReference>
<evidence type="ECO:0000256" key="14">
    <source>
        <dbReference type="PROSITE-ProRule" id="PRU00278"/>
    </source>
</evidence>
<dbReference type="AlphaFoldDB" id="A0A9J9HBN5"/>
<dbReference type="KEGG" id="swi:Swit_2351"/>
<keyword evidence="8" id="KW-0143">Chaperone</keyword>
<keyword evidence="15" id="KW-0175">Coiled coil</keyword>